<dbReference type="PANTHER" id="PTHR43609">
    <property type="entry name" value="ACETYL-COA HYDROLASE"/>
    <property type="match status" value="1"/>
</dbReference>
<organism evidence="6 7">
    <name type="scientific">Azonexus fungiphilus</name>
    <dbReference type="NCBI Taxonomy" id="146940"/>
    <lineage>
        <taxon>Bacteria</taxon>
        <taxon>Pseudomonadati</taxon>
        <taxon>Pseudomonadota</taxon>
        <taxon>Betaproteobacteria</taxon>
        <taxon>Rhodocyclales</taxon>
        <taxon>Azonexaceae</taxon>
        <taxon>Azonexus</taxon>
    </lineage>
</organism>
<dbReference type="EMBL" id="RBXP01000015">
    <property type="protein sequence ID" value="RKT58215.1"/>
    <property type="molecule type" value="Genomic_DNA"/>
</dbReference>
<dbReference type="OrthoDB" id="9801795at2"/>
<comment type="similarity">
    <text evidence="1">Belongs to the acetyl-CoA hydrolase/transferase family.</text>
</comment>
<dbReference type="FunFam" id="3.40.1080.20:FF:000001">
    <property type="entry name" value="Acetyl-CoA hydrolase Ach1"/>
    <property type="match status" value="1"/>
</dbReference>
<evidence type="ECO:0000313" key="6">
    <source>
        <dbReference type="EMBL" id="RKT58215.1"/>
    </source>
</evidence>
<feature type="binding site" evidence="3">
    <location>
        <position position="392"/>
    </location>
    <ligand>
        <name>CoA</name>
        <dbReference type="ChEBI" id="CHEBI:57287"/>
    </ligand>
</feature>
<dbReference type="PANTHER" id="PTHR43609:SF1">
    <property type="entry name" value="ACETYL-COA HYDROLASE"/>
    <property type="match status" value="1"/>
</dbReference>
<feature type="binding site" evidence="3">
    <location>
        <position position="388"/>
    </location>
    <ligand>
        <name>CoA</name>
        <dbReference type="ChEBI" id="CHEBI:57287"/>
    </ligand>
</feature>
<dbReference type="AlphaFoldDB" id="A0A495WBJ9"/>
<feature type="domain" description="Acetyl-CoA hydrolase/transferase C-terminal" evidence="5">
    <location>
        <begin position="339"/>
        <end position="473"/>
    </location>
</feature>
<evidence type="ECO:0000256" key="3">
    <source>
        <dbReference type="PIRSR" id="PIRSR617821-2"/>
    </source>
</evidence>
<dbReference type="InterPro" id="IPR037171">
    <property type="entry name" value="NagB/RpiA_transferase-like"/>
</dbReference>
<name>A0A495WBJ9_9RHOO</name>
<keyword evidence="6" id="KW-0808">Transferase</keyword>
<dbReference type="FunFam" id="3.30.750.70:FF:000002">
    <property type="entry name" value="Acetyl-CoA hydrolase Ach1"/>
    <property type="match status" value="1"/>
</dbReference>
<dbReference type="GO" id="GO:0008775">
    <property type="term" value="F:acetate CoA-transferase activity"/>
    <property type="evidence" value="ECO:0007669"/>
    <property type="project" value="InterPro"/>
</dbReference>
<dbReference type="Pfam" id="PF02550">
    <property type="entry name" value="AcetylCoA_hydro"/>
    <property type="match status" value="1"/>
</dbReference>
<comment type="caution">
    <text evidence="6">The sequence shown here is derived from an EMBL/GenBank/DDBJ whole genome shotgun (WGS) entry which is preliminary data.</text>
</comment>
<accession>A0A495WBJ9</accession>
<dbReference type="Gene3D" id="3.30.750.70">
    <property type="entry name" value="4-hydroxybutyrate coenzyme like domains"/>
    <property type="match status" value="1"/>
</dbReference>
<dbReference type="InterPro" id="IPR038460">
    <property type="entry name" value="AcetylCoA_hyd_C_sf"/>
</dbReference>
<dbReference type="InterPro" id="IPR003702">
    <property type="entry name" value="ActCoA_hydro_N"/>
</dbReference>
<dbReference type="InterPro" id="IPR017821">
    <property type="entry name" value="Succinate_CoA_transferase"/>
</dbReference>
<evidence type="ECO:0000256" key="2">
    <source>
        <dbReference type="PIRSR" id="PIRSR617821-1"/>
    </source>
</evidence>
<feature type="binding site" evidence="3">
    <location>
        <position position="368"/>
    </location>
    <ligand>
        <name>CoA</name>
        <dbReference type="ChEBI" id="CHEBI:57287"/>
    </ligand>
</feature>
<dbReference type="Gene3D" id="3.40.1080.10">
    <property type="entry name" value="Glutaconate Coenzyme A-transferase"/>
    <property type="match status" value="1"/>
</dbReference>
<dbReference type="SUPFAM" id="SSF100950">
    <property type="entry name" value="NagB/RpiA/CoA transferase-like"/>
    <property type="match status" value="2"/>
</dbReference>
<dbReference type="InterPro" id="IPR026888">
    <property type="entry name" value="AcetylCoA_hyd_C"/>
</dbReference>
<protein>
    <submittedName>
        <fullName evidence="6">Succinyl-CoA:acetate CoA-transferase</fullName>
    </submittedName>
</protein>
<dbReference type="GO" id="GO:0003986">
    <property type="term" value="F:acetyl-CoA hydrolase activity"/>
    <property type="evidence" value="ECO:0007669"/>
    <property type="project" value="TreeGrafter"/>
</dbReference>
<gene>
    <name evidence="6" type="ORF">DFR40_2159</name>
</gene>
<dbReference type="GO" id="GO:0006083">
    <property type="term" value="P:acetate metabolic process"/>
    <property type="evidence" value="ECO:0007669"/>
    <property type="project" value="InterPro"/>
</dbReference>
<evidence type="ECO:0000259" key="5">
    <source>
        <dbReference type="Pfam" id="PF13336"/>
    </source>
</evidence>
<proteinExistence type="inferred from homology"/>
<sequence>MQTSSESSRIHCPRLRSKIMSAEAAAALIPSGVNVGMSGFTGAGYPKVVPSALAKRIMDANIYGKKFKIGVWTGASTAPDLDGALAMVDGVEMRLPYQSDPTCRKRINAGEMEYIDIHLSHVAQFVWSGFLGKLDIAVVEVAGILEDGRLIPSSSVGNNKTWLDQADKVILEVNSWQNPELEGMHDIYYGTQLPPNRKPIPLLRTQDRIGEAYLRCDPAKVIAVVETHSPDRNSAFSAPDENSRKIAGHILEFLEHEVKKGRLPANLLPLQSGVGNIANAVMAGLNQGPFENLTAYTEVLQDGMLEMIKSGKLTCASATAFSLSSGALAELNADLGRYKNNIILRPQEISNHPEIIRRLGVIAMNGMIEADIYGNVNSTHVMGTKIMNGIGGSGDFARNAFLSIFMTPSQARGGEISCIVPMASHVDHTEHDVQILVTEQGLADLRGLSPKQRARAVIDNCAHPHFKPALNDYYKRALDHSPGKQTPHLLEEALSWHLRYLRQGAM</sequence>
<dbReference type="Pfam" id="PF13336">
    <property type="entry name" value="AcetylCoA_hyd_C"/>
    <property type="match status" value="1"/>
</dbReference>
<reference evidence="6 7" key="1">
    <citation type="submission" date="2018-10" db="EMBL/GenBank/DDBJ databases">
        <title>Genomic Encyclopedia of Type Strains, Phase IV (KMG-IV): sequencing the most valuable type-strain genomes for metagenomic binning, comparative biology and taxonomic classification.</title>
        <authorList>
            <person name="Goeker M."/>
        </authorList>
    </citation>
    <scope>NUCLEOTIDE SEQUENCE [LARGE SCALE GENOMIC DNA]</scope>
    <source>
        <strain evidence="6 7">DSM 23841</strain>
    </source>
</reference>
<feature type="domain" description="Acetyl-CoA hydrolase/transferase N-terminal" evidence="4">
    <location>
        <begin position="17"/>
        <end position="226"/>
    </location>
</feature>
<dbReference type="InterPro" id="IPR046433">
    <property type="entry name" value="ActCoA_hydro"/>
</dbReference>
<evidence type="ECO:0000259" key="4">
    <source>
        <dbReference type="Pfam" id="PF02550"/>
    </source>
</evidence>
<feature type="active site" description="5-glutamyl coenzyme A thioester intermediate" evidence="2">
    <location>
        <position position="298"/>
    </location>
</feature>
<dbReference type="RefSeq" id="WP_121458473.1">
    <property type="nucleotide sequence ID" value="NZ_RBXP01000015.1"/>
</dbReference>
<dbReference type="GO" id="GO:0006084">
    <property type="term" value="P:acetyl-CoA metabolic process"/>
    <property type="evidence" value="ECO:0007669"/>
    <property type="project" value="InterPro"/>
</dbReference>
<dbReference type="Proteomes" id="UP000270626">
    <property type="component" value="Unassembled WGS sequence"/>
</dbReference>
<dbReference type="Gene3D" id="3.40.1080.20">
    <property type="entry name" value="Acetyl-CoA hydrolase/transferase C-terminal domain"/>
    <property type="match status" value="1"/>
</dbReference>
<evidence type="ECO:0000313" key="7">
    <source>
        <dbReference type="Proteomes" id="UP000270626"/>
    </source>
</evidence>
<keyword evidence="7" id="KW-1185">Reference proteome</keyword>
<dbReference type="NCBIfam" id="TIGR03458">
    <property type="entry name" value="YgfH_subfam"/>
    <property type="match status" value="1"/>
</dbReference>
<evidence type="ECO:0000256" key="1">
    <source>
        <dbReference type="ARBA" id="ARBA00009632"/>
    </source>
</evidence>